<protein>
    <submittedName>
        <fullName evidence="1">Uncharacterized protein</fullName>
    </submittedName>
</protein>
<dbReference type="Proteomes" id="UP000006174">
    <property type="component" value="Unassembled WGS sequence"/>
</dbReference>
<comment type="caution">
    <text evidence="1">The sequence shown here is derived from an EMBL/GenBank/DDBJ whole genome shotgun (WGS) entry which is preliminary data.</text>
</comment>
<keyword evidence="2" id="KW-1185">Reference proteome</keyword>
<dbReference type="EMBL" id="CAGI01000192">
    <property type="protein sequence ID" value="CCF54492.1"/>
    <property type="molecule type" value="Genomic_DNA"/>
</dbReference>
<sequence>MTWHLSSLSRVLDTRIADANADCDDRASRKPISRTGLDNMLRIRVRKGGKAYVFKNAKSLIPPYVLKSEDDLSPDTGDRGESEYDVTAVIDRNKYTQLTK</sequence>
<proteinExistence type="predicted"/>
<gene>
    <name evidence="1" type="ORF">UHOR_01931</name>
</gene>
<dbReference type="HOGENOM" id="CLU_2308170_0_0_1"/>
<evidence type="ECO:0000313" key="1">
    <source>
        <dbReference type="EMBL" id="CCF54492.1"/>
    </source>
</evidence>
<evidence type="ECO:0000313" key="2">
    <source>
        <dbReference type="Proteomes" id="UP000006174"/>
    </source>
</evidence>
<organism evidence="1 2">
    <name type="scientific">Ustilago hordei</name>
    <name type="common">Barley covered smut fungus</name>
    <dbReference type="NCBI Taxonomy" id="120017"/>
    <lineage>
        <taxon>Eukaryota</taxon>
        <taxon>Fungi</taxon>
        <taxon>Dikarya</taxon>
        <taxon>Basidiomycota</taxon>
        <taxon>Ustilaginomycotina</taxon>
        <taxon>Ustilaginomycetes</taxon>
        <taxon>Ustilaginales</taxon>
        <taxon>Ustilaginaceae</taxon>
        <taxon>Ustilago</taxon>
    </lineage>
</organism>
<dbReference type="AlphaFoldDB" id="I2G5P9"/>
<reference evidence="1 2" key="1">
    <citation type="journal article" date="2012" name="Plant Cell">
        <title>Genome comparison of barley and maize smut fungi reveals targeted loss of RNA silencing components and species-specific presence of transposable elements.</title>
        <authorList>
            <person name="Laurie J.D."/>
            <person name="Ali S."/>
            <person name="Linning R."/>
            <person name="Mannhaupt G."/>
            <person name="Wong P."/>
            <person name="Gueldener U."/>
            <person name="Muensterkoetter M."/>
            <person name="Moore R."/>
            <person name="Kahmann R."/>
            <person name="Bakkeren G."/>
            <person name="Schirawski J."/>
        </authorList>
    </citation>
    <scope>NUCLEOTIDE SEQUENCE [LARGE SCALE GENOMIC DNA]</scope>
    <source>
        <strain evidence="2">Uh4875-4</strain>
    </source>
</reference>
<name>I2G5P9_USTHO</name>
<accession>I2G5P9</accession>